<dbReference type="SUPFAM" id="SSF54909">
    <property type="entry name" value="Dimeric alpha+beta barrel"/>
    <property type="match status" value="1"/>
</dbReference>
<name>A0A443J4K9_9RHOB</name>
<protein>
    <submittedName>
        <fullName evidence="2">DUF1330 domain-containing protein</fullName>
    </submittedName>
</protein>
<reference evidence="2 3" key="1">
    <citation type="submission" date="2019-01" db="EMBL/GenBank/DDBJ databases">
        <title>Sinorhodobacter populi sp. nov. isolated from the symptomatic bark tissue of Populus euramericana canker.</title>
        <authorList>
            <person name="Xu G."/>
        </authorList>
    </citation>
    <scope>NUCLEOTIDE SEQUENCE [LARGE SCALE GENOMIC DNA]</scope>
    <source>
        <strain evidence="2 3">2D-5</strain>
    </source>
</reference>
<dbReference type="InterPro" id="IPR011008">
    <property type="entry name" value="Dimeric_a/b-barrel"/>
</dbReference>
<dbReference type="InterPro" id="IPR010753">
    <property type="entry name" value="DUF1330"/>
</dbReference>
<keyword evidence="3" id="KW-1185">Reference proteome</keyword>
<dbReference type="RefSeq" id="WP_128268453.1">
    <property type="nucleotide sequence ID" value="NZ_SAUW01000001.1"/>
</dbReference>
<evidence type="ECO:0000313" key="2">
    <source>
        <dbReference type="EMBL" id="RWR15404.1"/>
    </source>
</evidence>
<feature type="domain" description="DUF1330" evidence="1">
    <location>
        <begin position="3"/>
        <end position="95"/>
    </location>
</feature>
<dbReference type="PANTHER" id="PTHR41521:SF4">
    <property type="entry name" value="BLR0684 PROTEIN"/>
    <property type="match status" value="1"/>
</dbReference>
<dbReference type="AlphaFoldDB" id="A0A443J4K9"/>
<evidence type="ECO:0000313" key="3">
    <source>
        <dbReference type="Proteomes" id="UP000285710"/>
    </source>
</evidence>
<dbReference type="Pfam" id="PF07045">
    <property type="entry name" value="DUF1330"/>
    <property type="match status" value="1"/>
</dbReference>
<organism evidence="2 3">
    <name type="scientific">Paenirhodobacter populi</name>
    <dbReference type="NCBI Taxonomy" id="2306993"/>
    <lineage>
        <taxon>Bacteria</taxon>
        <taxon>Pseudomonadati</taxon>
        <taxon>Pseudomonadota</taxon>
        <taxon>Alphaproteobacteria</taxon>
        <taxon>Rhodobacterales</taxon>
        <taxon>Rhodobacter group</taxon>
        <taxon>Paenirhodobacter</taxon>
    </lineage>
</organism>
<dbReference type="PANTHER" id="PTHR41521">
    <property type="match status" value="1"/>
</dbReference>
<dbReference type="EMBL" id="SAUW01000001">
    <property type="protein sequence ID" value="RWR15404.1"/>
    <property type="molecule type" value="Genomic_DNA"/>
</dbReference>
<dbReference type="Gene3D" id="3.30.70.100">
    <property type="match status" value="1"/>
</dbReference>
<comment type="caution">
    <text evidence="2">The sequence shown here is derived from an EMBL/GenBank/DDBJ whole genome shotgun (WGS) entry which is preliminary data.</text>
</comment>
<accession>A0A443J4K9</accession>
<dbReference type="Proteomes" id="UP000285710">
    <property type="component" value="Unassembled WGS sequence"/>
</dbReference>
<reference evidence="2 3" key="2">
    <citation type="submission" date="2019-01" db="EMBL/GenBank/DDBJ databases">
        <authorList>
            <person name="Li Y."/>
        </authorList>
    </citation>
    <scope>NUCLEOTIDE SEQUENCE [LARGE SCALE GENOMIC DNA]</scope>
    <source>
        <strain evidence="2 3">2D-5</strain>
    </source>
</reference>
<gene>
    <name evidence="2" type="ORF">D2T33_00565</name>
</gene>
<sequence>MTSYAVALLRHVGMGPDIVAYLEAIDATLAPFGGRFVIHGGDKEHLEGAWEGDLIVIGFPDRAAARRWYASPAYQAILPLRSRNSQGDVILIDGVGSDHRATDILSRPAM</sequence>
<proteinExistence type="predicted"/>
<evidence type="ECO:0000259" key="1">
    <source>
        <dbReference type="Pfam" id="PF07045"/>
    </source>
</evidence>